<dbReference type="EMBL" id="KY684113">
    <property type="protein sequence ID" value="ARF12452.1"/>
    <property type="molecule type" value="Genomic_DNA"/>
</dbReference>
<sequence>MATNTDLSLKVDEALKVVEHLLFPTVISGDELNSVDELLKGLESVLDEEIVDDEVLARSNSLLVAESRVKRVLLLKGEVLDVAKLVLGLRVSGEQEEHRIKRLLSRKLLRHVCQSLSW</sequence>
<name>A0A1V0SL57_9VIRU</name>
<evidence type="ECO:0000313" key="1">
    <source>
        <dbReference type="EMBL" id="ARF12452.1"/>
    </source>
</evidence>
<proteinExistence type="predicted"/>
<accession>A0A1V0SL57</accession>
<protein>
    <submittedName>
        <fullName evidence="1">Uncharacterized protein</fullName>
    </submittedName>
</protein>
<organism evidence="1">
    <name type="scientific">Klosneuvirus KNV1</name>
    <dbReference type="NCBI Taxonomy" id="1977640"/>
    <lineage>
        <taxon>Viruses</taxon>
        <taxon>Varidnaviria</taxon>
        <taxon>Bamfordvirae</taxon>
        <taxon>Nucleocytoviricota</taxon>
        <taxon>Megaviricetes</taxon>
        <taxon>Imitervirales</taxon>
        <taxon>Mimiviridae</taxon>
        <taxon>Klosneuvirinae</taxon>
        <taxon>Klosneuvirus</taxon>
    </lineage>
</organism>
<reference evidence="1" key="1">
    <citation type="journal article" date="2017" name="Science">
        <title>Giant viruses with an expanded complement of translation system components.</title>
        <authorList>
            <person name="Schulz F."/>
            <person name="Yutin N."/>
            <person name="Ivanova N.N."/>
            <person name="Ortega D.R."/>
            <person name="Lee T.K."/>
            <person name="Vierheilig J."/>
            <person name="Daims H."/>
            <person name="Horn M."/>
            <person name="Wagner M."/>
            <person name="Jensen G.J."/>
            <person name="Kyrpides N.C."/>
            <person name="Koonin E.V."/>
            <person name="Woyke T."/>
        </authorList>
    </citation>
    <scope>NUCLEOTIDE SEQUENCE</scope>
    <source>
        <strain evidence="1">KNV1</strain>
    </source>
</reference>
<gene>
    <name evidence="1" type="ORF">Klosneuvirus_6_14</name>
</gene>